<reference evidence="2 3" key="1">
    <citation type="submission" date="2017-11" db="EMBL/GenBank/DDBJ databases">
        <title>Genome sequence of Entomoplasma melaleucae M1 (ATCC 49191).</title>
        <authorList>
            <person name="Lo W.-S."/>
            <person name="Gasparich G.E."/>
            <person name="Kuo C.-H."/>
        </authorList>
    </citation>
    <scope>NUCLEOTIDE SEQUENCE [LARGE SCALE GENOMIC DNA]</scope>
    <source>
        <strain evidence="2 3">M1</strain>
    </source>
</reference>
<dbReference type="PANTHER" id="PTHR39203:SF1">
    <property type="entry name" value="CYTOPLASMIC PROTEIN"/>
    <property type="match status" value="1"/>
</dbReference>
<dbReference type="KEGG" id="eml:EMELA_v1c08980"/>
<sequence length="96" mass="11666">MEQKIKQYWEKFKIETNANKDLNYKKDFCFGYDERTYEELLKLVIEGTKKSTSFAFFQYEMDNEEEPKVEDYAIVTDSLRNHKCVIKTINVRYLKI</sequence>
<keyword evidence="3" id="KW-1185">Reference proteome</keyword>
<dbReference type="EMBL" id="CP024964">
    <property type="protein sequence ID" value="ATZ18381.1"/>
    <property type="molecule type" value="Genomic_DNA"/>
</dbReference>
<dbReference type="OrthoDB" id="9807542at2"/>
<dbReference type="InterPro" id="IPR015947">
    <property type="entry name" value="PUA-like_sf"/>
</dbReference>
<evidence type="ECO:0000313" key="2">
    <source>
        <dbReference type="EMBL" id="ATZ18381.1"/>
    </source>
</evidence>
<evidence type="ECO:0000259" key="1">
    <source>
        <dbReference type="Pfam" id="PF04266"/>
    </source>
</evidence>
<dbReference type="AlphaFoldDB" id="A0A2K8P054"/>
<accession>A0A2K8P054</accession>
<dbReference type="InterPro" id="IPR009326">
    <property type="entry name" value="DUF984"/>
</dbReference>
<name>A0A2K8P054_9MOLU</name>
<proteinExistence type="predicted"/>
<dbReference type="PANTHER" id="PTHR39203">
    <property type="entry name" value="CYTOPLASMIC PROTEIN-RELATED"/>
    <property type="match status" value="1"/>
</dbReference>
<gene>
    <name evidence="2" type="ORF">EMELA_v1c08980</name>
</gene>
<protein>
    <recommendedName>
        <fullName evidence="1">ASCH domain-containing protein</fullName>
    </recommendedName>
</protein>
<evidence type="ECO:0000313" key="3">
    <source>
        <dbReference type="Proteomes" id="UP000231896"/>
    </source>
</evidence>
<dbReference type="InterPro" id="IPR007374">
    <property type="entry name" value="ASCH_domain"/>
</dbReference>
<dbReference type="Pfam" id="PF04266">
    <property type="entry name" value="ASCH"/>
    <property type="match status" value="1"/>
</dbReference>
<dbReference type="STRING" id="1408435.GCA_000685885_00099"/>
<organism evidence="2 3">
    <name type="scientific">Mesoplasma melaleucae</name>
    <dbReference type="NCBI Taxonomy" id="81459"/>
    <lineage>
        <taxon>Bacteria</taxon>
        <taxon>Bacillati</taxon>
        <taxon>Mycoplasmatota</taxon>
        <taxon>Mollicutes</taxon>
        <taxon>Entomoplasmatales</taxon>
        <taxon>Entomoplasmataceae</taxon>
        <taxon>Mesoplasma</taxon>
    </lineage>
</organism>
<dbReference type="Proteomes" id="UP000231896">
    <property type="component" value="Chromosome"/>
</dbReference>
<dbReference type="Gene3D" id="3.10.400.10">
    <property type="entry name" value="Sulfate adenylyltransferase"/>
    <property type="match status" value="1"/>
</dbReference>
<feature type="domain" description="ASCH" evidence="1">
    <location>
        <begin position="37"/>
        <end position="94"/>
    </location>
</feature>
<dbReference type="RefSeq" id="WP_051584578.1">
    <property type="nucleotide sequence ID" value="NZ_CP024964.1"/>
</dbReference>
<dbReference type="SUPFAM" id="SSF88697">
    <property type="entry name" value="PUA domain-like"/>
    <property type="match status" value="1"/>
</dbReference>